<name>A0AAF3EUZ3_9BILA</name>
<dbReference type="Proteomes" id="UP000887575">
    <property type="component" value="Unassembled WGS sequence"/>
</dbReference>
<dbReference type="PANTHER" id="PTHR33488">
    <property type="entry name" value="ZGC:162509"/>
    <property type="match status" value="1"/>
</dbReference>
<keyword evidence="3" id="KW-0472">Membrane</keyword>
<evidence type="ECO:0000256" key="3">
    <source>
        <dbReference type="SAM" id="Phobius"/>
    </source>
</evidence>
<feature type="region of interest" description="Disordered" evidence="2">
    <location>
        <begin position="275"/>
        <end position="295"/>
    </location>
</feature>
<feature type="transmembrane region" description="Helical" evidence="3">
    <location>
        <begin position="637"/>
        <end position="658"/>
    </location>
</feature>
<organism evidence="4 5">
    <name type="scientific">Mesorhabditis belari</name>
    <dbReference type="NCBI Taxonomy" id="2138241"/>
    <lineage>
        <taxon>Eukaryota</taxon>
        <taxon>Metazoa</taxon>
        <taxon>Ecdysozoa</taxon>
        <taxon>Nematoda</taxon>
        <taxon>Chromadorea</taxon>
        <taxon>Rhabditida</taxon>
        <taxon>Rhabditina</taxon>
        <taxon>Rhabditomorpha</taxon>
        <taxon>Rhabditoidea</taxon>
        <taxon>Rhabditidae</taxon>
        <taxon>Mesorhabditinae</taxon>
        <taxon>Mesorhabditis</taxon>
    </lineage>
</organism>
<dbReference type="AlphaFoldDB" id="A0AAF3EUZ3"/>
<accession>A0AAF3EUZ3</accession>
<sequence>MAFFTFNGVTKELKVAAVKPAVLSTVFKLEPNTIAITDQDDEGKVHLADGARFNPPLIDRHRYSVDGAELASVVAQRTAEMKRQVAEIEGQQRDNLITVLISTTSDLDQSVGMLYNAPQAVVLVEALAILAAAAPDPSLVSENMPAEKFTRLKTPSSFKASLYQVASSMCNAFRTADVSMMTIKAKLVDLPDDFVSTLEVIGENDDVATQKILKRTTDRIAEASKKCVEMAKKSSVAFDETIKDIDELCQAANVAKGTNEAALKELEKLKEDLDREQEELRTTEEELQKQHEDTKKRVKEALQEYKDQVAKSGNFGKMRLATLCDGMMDTVKEVVSLLAKMWKMLKEKLPKLPWTEKCSPTMRYAMESNLLQMLEKIIEDLARPGEMGEETVKDYILSLKDSERLVQAETDQIRMRQSHHTEESQKEEKLRKELKETTMERSGILGNLTSLDPEKVDLDDIISYLQEGINYLGKVKENWDELAKSFNAILILVETNLKGNIDSFLKEAQDPASTGRMLRSVLKATSYCIQVGNCAEIYTKVSSKYVMPIISGVGKEFALTKAEATAKKGDIENMLNASVLGLRDEQLKEEEILRQLQRKNERHDENTKNCVIVQGGLAGACAVLGALAVIFPPVGVPALFAVGGTAATGVAAGVVGIIEQAKKASEEKLNSLRENISNVSRHLDQLKKEIKNDEECVQCYRKQIDEANVKLDQANRSIIKCGDMQKNIHIWTDHLGAWIAFLIKITPEAARIQRNVKGNTSSLRRSIEEFKITFSGEINILIEACAKILAIQN</sequence>
<evidence type="ECO:0000313" key="4">
    <source>
        <dbReference type="Proteomes" id="UP000887575"/>
    </source>
</evidence>
<evidence type="ECO:0000256" key="1">
    <source>
        <dbReference type="SAM" id="Coils"/>
    </source>
</evidence>
<reference evidence="5" key="1">
    <citation type="submission" date="2024-02" db="UniProtKB">
        <authorList>
            <consortium name="WormBaseParasite"/>
        </authorList>
    </citation>
    <scope>IDENTIFICATION</scope>
</reference>
<keyword evidence="4" id="KW-1185">Reference proteome</keyword>
<keyword evidence="3" id="KW-0812">Transmembrane</keyword>
<dbReference type="Gene3D" id="1.20.1170.10">
    <property type="match status" value="1"/>
</dbReference>
<evidence type="ECO:0000313" key="5">
    <source>
        <dbReference type="WBParaSite" id="MBELARI_LOCUS17892"/>
    </source>
</evidence>
<protein>
    <submittedName>
        <fullName evidence="5">Uncharacterized protein</fullName>
    </submittedName>
</protein>
<keyword evidence="1" id="KW-0175">Coiled coil</keyword>
<dbReference type="PANTHER" id="PTHR33488:SF2">
    <property type="entry name" value="EARLY ENDOSOME ANTIGEN 1-LIKE"/>
    <property type="match status" value="1"/>
</dbReference>
<feature type="coiled-coil region" evidence="1">
    <location>
        <begin position="655"/>
        <end position="717"/>
    </location>
</feature>
<evidence type="ECO:0000256" key="2">
    <source>
        <dbReference type="SAM" id="MobiDB-lite"/>
    </source>
</evidence>
<proteinExistence type="predicted"/>
<keyword evidence="3" id="KW-1133">Transmembrane helix</keyword>
<dbReference type="WBParaSite" id="MBELARI_LOCUS17892">
    <property type="protein sequence ID" value="MBELARI_LOCUS17892"/>
    <property type="gene ID" value="MBELARI_LOCUS17892"/>
</dbReference>